<name>A0A3N4VRG9_9GAMM</name>
<dbReference type="AlphaFoldDB" id="A0A3N4VRG9"/>
<comment type="similarity">
    <text evidence="1 9 10">Belongs to the class-I aminoacyl-tRNA synthetase family.</text>
</comment>
<dbReference type="EMBL" id="RKQN01000002">
    <property type="protein sequence ID" value="RPE79657.1"/>
    <property type="molecule type" value="Genomic_DNA"/>
</dbReference>
<dbReference type="SUPFAM" id="SSF52374">
    <property type="entry name" value="Nucleotidylyl transferase"/>
    <property type="match status" value="1"/>
</dbReference>
<feature type="binding site" evidence="9">
    <location>
        <begin position="228"/>
        <end position="232"/>
    </location>
    <ligand>
        <name>ATP</name>
        <dbReference type="ChEBI" id="CHEBI:30616"/>
    </ligand>
</feature>
<sequence length="469" mass="51122">MQTRRRHGRGCPGGYTVGPFSPLPLRMSPTRVLTGITTSGTPHLGNYVGAIRPAVAASRAPGVESFYFLADYHALIKVQEPARVQRSTLEIAATWLACGLDPDKVWFYRQSDIPEIPELTWLLTCVAGKGLLNRAHAYKAAVDKNREAGEDDDAGISAGLFMYPVLMAADILLFGAHKVPVGRDQIQHIEMARDFGQRFNHLYGEHFVLPEAAIEEHVATLPGLDGRKMSKSYDNVIPLFAPRETLRKLIYSIVTDSRAPGEPKDAGSSNVFQLYQAFASAEETEAMRGAFAAGIAWGEAKQALFERIDAEVAPLREKYEALIAEPAKIEAILRAGAQRLRERYAAPRLRALREAVGLRDLALAGQRGGAHKPQGKAAAPVFKQYRERDGRFYFKLVAGERALLQSVGHESARTAGELIAALKRDGGAALHRAEDGAVRLGEAVVGRLLEDATLDELAEALARLVAEDA</sequence>
<dbReference type="HAMAP" id="MF_00140_B">
    <property type="entry name" value="Trp_tRNA_synth_B"/>
    <property type="match status" value="1"/>
</dbReference>
<dbReference type="Gene3D" id="3.40.50.620">
    <property type="entry name" value="HUPs"/>
    <property type="match status" value="1"/>
</dbReference>
<feature type="binding site" evidence="9">
    <location>
        <position position="221"/>
    </location>
    <ligand>
        <name>ATP</name>
        <dbReference type="ChEBI" id="CHEBI:30616"/>
    </ligand>
</feature>
<dbReference type="FunFam" id="3.40.50.620:FF:000144">
    <property type="entry name" value="Tryptophan--tRNA ligase"/>
    <property type="match status" value="1"/>
</dbReference>
<feature type="binding site" evidence="9">
    <location>
        <begin position="45"/>
        <end position="46"/>
    </location>
    <ligand>
        <name>ATP</name>
        <dbReference type="ChEBI" id="CHEBI:30616"/>
    </ligand>
</feature>
<feature type="short sequence motif" description="'HIGH' region" evidence="9">
    <location>
        <begin position="38"/>
        <end position="46"/>
    </location>
</feature>
<keyword evidence="2 9" id="KW-0963">Cytoplasm</keyword>
<feature type="binding site" evidence="9">
    <location>
        <begin position="182"/>
        <end position="184"/>
    </location>
    <ligand>
        <name>ATP</name>
        <dbReference type="ChEBI" id="CHEBI:30616"/>
    </ligand>
</feature>
<reference evidence="11 12" key="1">
    <citation type="submission" date="2018-11" db="EMBL/GenBank/DDBJ databases">
        <title>Genomic Encyclopedia of Type Strains, Phase IV (KMG-IV): sequencing the most valuable type-strain genomes for metagenomic binning, comparative biology and taxonomic classification.</title>
        <authorList>
            <person name="Goeker M."/>
        </authorList>
    </citation>
    <scope>NUCLEOTIDE SEQUENCE [LARGE SCALE GENOMIC DNA]</scope>
    <source>
        <strain evidence="11 12">DSM 25623</strain>
    </source>
</reference>
<feature type="binding site" evidence="9">
    <location>
        <position position="170"/>
    </location>
    <ligand>
        <name>L-tryptophan</name>
        <dbReference type="ChEBI" id="CHEBI:57912"/>
    </ligand>
</feature>
<dbReference type="NCBIfam" id="NF008923">
    <property type="entry name" value="PRK12284.1"/>
    <property type="match status" value="1"/>
</dbReference>
<dbReference type="InterPro" id="IPR036913">
    <property type="entry name" value="YegP-like_sf"/>
</dbReference>
<evidence type="ECO:0000256" key="2">
    <source>
        <dbReference type="ARBA" id="ARBA00022490"/>
    </source>
</evidence>
<dbReference type="PRINTS" id="PR01039">
    <property type="entry name" value="TRNASYNTHTRP"/>
</dbReference>
<comment type="function">
    <text evidence="9">Catalyzes the attachment of tryptophan to tRNA(Trp).</text>
</comment>
<organism evidence="11 12">
    <name type="scientific">Vulcaniibacterium tengchongense</name>
    <dbReference type="NCBI Taxonomy" id="1273429"/>
    <lineage>
        <taxon>Bacteria</taxon>
        <taxon>Pseudomonadati</taxon>
        <taxon>Pseudomonadota</taxon>
        <taxon>Gammaproteobacteria</taxon>
        <taxon>Lysobacterales</taxon>
        <taxon>Lysobacteraceae</taxon>
        <taxon>Vulcaniibacterium</taxon>
    </lineage>
</organism>
<dbReference type="CDD" id="cd00806">
    <property type="entry name" value="TrpRS_core"/>
    <property type="match status" value="1"/>
</dbReference>
<evidence type="ECO:0000256" key="10">
    <source>
        <dbReference type="RuleBase" id="RU363036"/>
    </source>
</evidence>
<dbReference type="NCBIfam" id="TIGR00233">
    <property type="entry name" value="trpS"/>
    <property type="match status" value="1"/>
</dbReference>
<evidence type="ECO:0000313" key="12">
    <source>
        <dbReference type="Proteomes" id="UP000269708"/>
    </source>
</evidence>
<keyword evidence="4 9" id="KW-0547">Nucleotide-binding</keyword>
<dbReference type="PANTHER" id="PTHR43766">
    <property type="entry name" value="TRYPTOPHAN--TRNA LIGASE, MITOCHONDRIAL"/>
    <property type="match status" value="1"/>
</dbReference>
<evidence type="ECO:0000256" key="9">
    <source>
        <dbReference type="HAMAP-Rule" id="MF_00140"/>
    </source>
</evidence>
<dbReference type="FunFam" id="1.10.240.10:FF:000005">
    <property type="entry name" value="Tryptophan--tRNA ligase"/>
    <property type="match status" value="1"/>
</dbReference>
<evidence type="ECO:0000256" key="1">
    <source>
        <dbReference type="ARBA" id="ARBA00005594"/>
    </source>
</evidence>
<comment type="catalytic activity">
    <reaction evidence="8 9">
        <text>tRNA(Trp) + L-tryptophan + ATP = L-tryptophyl-tRNA(Trp) + AMP + diphosphate + H(+)</text>
        <dbReference type="Rhea" id="RHEA:24080"/>
        <dbReference type="Rhea" id="RHEA-COMP:9671"/>
        <dbReference type="Rhea" id="RHEA-COMP:9705"/>
        <dbReference type="ChEBI" id="CHEBI:15378"/>
        <dbReference type="ChEBI" id="CHEBI:30616"/>
        <dbReference type="ChEBI" id="CHEBI:33019"/>
        <dbReference type="ChEBI" id="CHEBI:57912"/>
        <dbReference type="ChEBI" id="CHEBI:78442"/>
        <dbReference type="ChEBI" id="CHEBI:78535"/>
        <dbReference type="ChEBI" id="CHEBI:456215"/>
        <dbReference type="EC" id="6.1.1.2"/>
    </reaction>
</comment>
<comment type="caution">
    <text evidence="11">The sequence shown here is derived from an EMBL/GenBank/DDBJ whole genome shotgun (WGS) entry which is preliminary data.</text>
</comment>
<evidence type="ECO:0000256" key="6">
    <source>
        <dbReference type="ARBA" id="ARBA00022917"/>
    </source>
</evidence>
<dbReference type="SUPFAM" id="SSF160113">
    <property type="entry name" value="YegP-like"/>
    <property type="match status" value="1"/>
</dbReference>
<keyword evidence="3 9" id="KW-0436">Ligase</keyword>
<proteinExistence type="inferred from homology"/>
<gene>
    <name evidence="9" type="primary">trpS</name>
    <name evidence="11" type="ORF">EDC50_1480</name>
</gene>
<protein>
    <recommendedName>
        <fullName evidence="9">Tryptophan--tRNA ligase</fullName>
        <ecNumber evidence="9">6.1.1.2</ecNumber>
    </recommendedName>
    <alternativeName>
        <fullName evidence="9">Tryptophanyl-tRNA synthetase</fullName>
        <shortName evidence="9">TrpRS</shortName>
    </alternativeName>
</protein>
<keyword evidence="7 9" id="KW-0030">Aminoacyl-tRNA synthetase</keyword>
<comment type="subcellular location">
    <subcellularLocation>
        <location evidence="9">Cytoplasm</location>
    </subcellularLocation>
</comment>
<comment type="subunit">
    <text evidence="9">Homodimer.</text>
</comment>
<dbReference type="InterPro" id="IPR002305">
    <property type="entry name" value="aa-tRNA-synth_Ic"/>
</dbReference>
<evidence type="ECO:0000313" key="11">
    <source>
        <dbReference type="EMBL" id="RPE79657.1"/>
    </source>
</evidence>
<dbReference type="InterPro" id="IPR002306">
    <property type="entry name" value="Trp-tRNA-ligase"/>
</dbReference>
<evidence type="ECO:0000256" key="7">
    <source>
        <dbReference type="ARBA" id="ARBA00023146"/>
    </source>
</evidence>
<accession>A0A3N4VRG9</accession>
<keyword evidence="5 9" id="KW-0067">ATP-binding</keyword>
<dbReference type="EC" id="6.1.1.2" evidence="9"/>
<evidence type="ECO:0000256" key="3">
    <source>
        <dbReference type="ARBA" id="ARBA00022598"/>
    </source>
</evidence>
<keyword evidence="12" id="KW-1185">Reference proteome</keyword>
<feature type="binding site" evidence="9">
    <location>
        <begin position="37"/>
        <end position="39"/>
    </location>
    <ligand>
        <name>ATP</name>
        <dbReference type="ChEBI" id="CHEBI:30616"/>
    </ligand>
</feature>
<feature type="short sequence motif" description="'KMSKS' region" evidence="9">
    <location>
        <begin position="228"/>
        <end position="232"/>
    </location>
</feature>
<dbReference type="GO" id="GO:0005829">
    <property type="term" value="C:cytosol"/>
    <property type="evidence" value="ECO:0007669"/>
    <property type="project" value="TreeGrafter"/>
</dbReference>
<evidence type="ECO:0000256" key="8">
    <source>
        <dbReference type="ARBA" id="ARBA00049929"/>
    </source>
</evidence>
<dbReference type="GO" id="GO:0004830">
    <property type="term" value="F:tryptophan-tRNA ligase activity"/>
    <property type="evidence" value="ECO:0007669"/>
    <property type="project" value="UniProtKB-UniRule"/>
</dbReference>
<dbReference type="InterPro" id="IPR050203">
    <property type="entry name" value="Trp-tRNA_synthetase"/>
</dbReference>
<dbReference type="PANTHER" id="PTHR43766:SF1">
    <property type="entry name" value="TRYPTOPHAN--TRNA LIGASE, MITOCHONDRIAL"/>
    <property type="match status" value="1"/>
</dbReference>
<dbReference type="Gene3D" id="1.10.240.10">
    <property type="entry name" value="Tyrosyl-Transfer RNA Synthetase"/>
    <property type="match status" value="1"/>
</dbReference>
<dbReference type="InterPro" id="IPR024109">
    <property type="entry name" value="Trp-tRNA-ligase_bac-type"/>
</dbReference>
<dbReference type="GO" id="GO:0005524">
    <property type="term" value="F:ATP binding"/>
    <property type="evidence" value="ECO:0007669"/>
    <property type="project" value="UniProtKB-UniRule"/>
</dbReference>
<keyword evidence="6 9" id="KW-0648">Protein biosynthesis</keyword>
<dbReference type="GO" id="GO:0006436">
    <property type="term" value="P:tryptophanyl-tRNA aminoacylation"/>
    <property type="evidence" value="ECO:0007669"/>
    <property type="project" value="UniProtKB-UniRule"/>
</dbReference>
<dbReference type="Pfam" id="PF00579">
    <property type="entry name" value="tRNA-synt_1b"/>
    <property type="match status" value="1"/>
</dbReference>
<evidence type="ECO:0000256" key="4">
    <source>
        <dbReference type="ARBA" id="ARBA00022741"/>
    </source>
</evidence>
<evidence type="ECO:0000256" key="5">
    <source>
        <dbReference type="ARBA" id="ARBA00022840"/>
    </source>
</evidence>
<dbReference type="Proteomes" id="UP000269708">
    <property type="component" value="Unassembled WGS sequence"/>
</dbReference>
<dbReference type="InterPro" id="IPR014729">
    <property type="entry name" value="Rossmann-like_a/b/a_fold"/>
</dbReference>